<evidence type="ECO:0000313" key="1">
    <source>
        <dbReference type="EMBL" id="WMS88889.1"/>
    </source>
</evidence>
<protein>
    <submittedName>
        <fullName evidence="1">MaoC family dehydratase</fullName>
    </submittedName>
</protein>
<organism evidence="1 2">
    <name type="scientific">Pleionea litopenaei</name>
    <dbReference type="NCBI Taxonomy" id="3070815"/>
    <lineage>
        <taxon>Bacteria</taxon>
        <taxon>Pseudomonadati</taxon>
        <taxon>Pseudomonadota</taxon>
        <taxon>Gammaproteobacteria</taxon>
        <taxon>Oceanospirillales</taxon>
        <taxon>Pleioneaceae</taxon>
        <taxon>Pleionea</taxon>
    </lineage>
</organism>
<dbReference type="KEGG" id="plei:Q9312_08220"/>
<reference evidence="1 2" key="1">
    <citation type="submission" date="2023-08" db="EMBL/GenBank/DDBJ databases">
        <title>Pleionea litopenaei sp. nov., isolated from stomach of juvenile Litopenaeus vannamei.</title>
        <authorList>
            <person name="Rho A.M."/>
            <person name="Hwang C.Y."/>
        </authorList>
    </citation>
    <scope>NUCLEOTIDE SEQUENCE [LARGE SCALE GENOMIC DNA]</scope>
    <source>
        <strain evidence="1 2">HL-JVS1</strain>
    </source>
</reference>
<gene>
    <name evidence="1" type="ORF">Q9312_08220</name>
</gene>
<dbReference type="AlphaFoldDB" id="A0AA51RWS3"/>
<name>A0AA51RWS3_9GAMM</name>
<dbReference type="CDD" id="cd03451">
    <property type="entry name" value="FkbR2"/>
    <property type="match status" value="1"/>
</dbReference>
<proteinExistence type="predicted"/>
<dbReference type="InterPro" id="IPR048274">
    <property type="entry name" value="MC_hydratase"/>
</dbReference>
<sequence length="365" mass="40236">MSEPSLPHAHLSKKTFQGNFFEDFELGDRLIHPTPRTITAGDVSLYTALTGSRFAIYCAETVAQQCGFEQAPIDNFLVFHIAFGKTVPDISLNAVANLGYAECQFLTPCFVGDTLSVESTVIGLKENSNGKTGIVYVHSVAKNQHDKVVVSWKRWVMVHKKVPSSPTGVDSLPDLARTVAITGEHIPSGLDFSHFNPQWTSSPYLLNDYQSGEWINHVDGMTINPSDHSLATRLYQNNAKVHFDAFAMQQERHKQPLVYGGHVMSICRALAHNGLANGLWLAAINGGSHTAPSFAGDTLYSVSQIIDLGNIEQRNDIGWLRVKTYGLKNVTAEQISQFIEEPKSLIDSQVLELDYTLLVPAKSDH</sequence>
<dbReference type="GO" id="GO:0016829">
    <property type="term" value="F:lyase activity"/>
    <property type="evidence" value="ECO:0007669"/>
    <property type="project" value="InterPro"/>
</dbReference>
<dbReference type="InterPro" id="IPR029069">
    <property type="entry name" value="HotDog_dom_sf"/>
</dbReference>
<dbReference type="PANTHER" id="PTHR43664">
    <property type="entry name" value="MONOAMINE OXIDASE-RELATED"/>
    <property type="match status" value="1"/>
</dbReference>
<dbReference type="Proteomes" id="UP001239782">
    <property type="component" value="Chromosome"/>
</dbReference>
<dbReference type="EMBL" id="CP133548">
    <property type="protein sequence ID" value="WMS88889.1"/>
    <property type="molecule type" value="Genomic_DNA"/>
</dbReference>
<accession>A0AA51RWS3</accession>
<dbReference type="PANTHER" id="PTHR43664:SF1">
    <property type="entry name" value="BETA-METHYLMALYL-COA DEHYDRATASE"/>
    <property type="match status" value="1"/>
</dbReference>
<dbReference type="Pfam" id="PF19315">
    <property type="entry name" value="MC_hydratase"/>
    <property type="match status" value="1"/>
</dbReference>
<keyword evidence="2" id="KW-1185">Reference proteome</keyword>
<dbReference type="RefSeq" id="WP_309204109.1">
    <property type="nucleotide sequence ID" value="NZ_CP133548.1"/>
</dbReference>
<dbReference type="SUPFAM" id="SSF54637">
    <property type="entry name" value="Thioesterase/thiol ester dehydrase-isomerase"/>
    <property type="match status" value="2"/>
</dbReference>
<dbReference type="PIRSF" id="PIRSF021494">
    <property type="entry name" value="Rv0216_prd"/>
    <property type="match status" value="1"/>
</dbReference>
<dbReference type="InterPro" id="IPR052342">
    <property type="entry name" value="MCH/BMMD"/>
</dbReference>
<evidence type="ECO:0000313" key="2">
    <source>
        <dbReference type="Proteomes" id="UP001239782"/>
    </source>
</evidence>
<dbReference type="Gene3D" id="3.10.129.10">
    <property type="entry name" value="Hotdog Thioesterase"/>
    <property type="match status" value="1"/>
</dbReference>
<dbReference type="InterPro" id="IPR016790">
    <property type="entry name" value="Thiol_ester_hydratase_Rv0216"/>
</dbReference>